<keyword evidence="3 6" id="KW-1133">Transmembrane helix</keyword>
<dbReference type="InterPro" id="IPR052337">
    <property type="entry name" value="SAT4-like"/>
</dbReference>
<comment type="similarity">
    <text evidence="5">Belongs to the SAT4 family.</text>
</comment>
<comment type="subcellular location">
    <subcellularLocation>
        <location evidence="1">Membrane</location>
        <topology evidence="1">Multi-pass membrane protein</topology>
    </subcellularLocation>
</comment>
<dbReference type="OrthoDB" id="5429740at2759"/>
<dbReference type="PANTHER" id="PTHR33048:SF163">
    <property type="entry name" value="INTEGRAL MEMBRANE PROTEIN (AFU_ORTHOLOGUE AFUA_8G05510)"/>
    <property type="match status" value="1"/>
</dbReference>
<dbReference type="EMBL" id="JAPQKH010000002">
    <property type="protein sequence ID" value="KAJ5113910.1"/>
    <property type="molecule type" value="Genomic_DNA"/>
</dbReference>
<feature type="domain" description="Rhodopsin" evidence="7">
    <location>
        <begin position="54"/>
        <end position="292"/>
    </location>
</feature>
<feature type="transmembrane region" description="Helical" evidence="6">
    <location>
        <begin position="149"/>
        <end position="172"/>
    </location>
</feature>
<name>A0A9W9KPV0_9EURO</name>
<evidence type="ECO:0000256" key="2">
    <source>
        <dbReference type="ARBA" id="ARBA00022692"/>
    </source>
</evidence>
<comment type="caution">
    <text evidence="8">The sequence shown here is derived from an EMBL/GenBank/DDBJ whole genome shotgun (WGS) entry which is preliminary data.</text>
</comment>
<gene>
    <name evidence="8" type="ORF">N7456_002444</name>
</gene>
<dbReference type="Pfam" id="PF20684">
    <property type="entry name" value="Fung_rhodopsin"/>
    <property type="match status" value="1"/>
</dbReference>
<sequence>MTNLDAVWNVPLVEADPNLAPKPAGLDPKGSLATKDNIVCVIMVVLATIMLSIRFFVLLYVQKNRPFIDDWLMLLSIAPLTVLTAIGYYGGVHYGLGMHIWGQTLGPLVVQEKRTFAFIILYVFQLFLIKLSILMFYRRILGMNWMVIANLVISVAYAIGSLIAILAGPVPLHYYWTQYIDASGGYYRYDFYYFWLGNGIANVISDILIFLVPIPIVWSQNMRVRQKLIVSVLLGLGVTVIVASGVRLHYLKTLKTNPDLTYVMGTVFLWSQLEPCLGIICATFPAIQPFFRFFLKVEYRAYLGSKFSFTSKSAGSSSGTTGFDSRLDFMNGKQEDEMQLTIEAQTETERNRQEREKLQQYIGPMFIRVQHDVELTVEEARASRI</sequence>
<organism evidence="8 9">
    <name type="scientific">Penicillium angulare</name>
    <dbReference type="NCBI Taxonomy" id="116970"/>
    <lineage>
        <taxon>Eukaryota</taxon>
        <taxon>Fungi</taxon>
        <taxon>Dikarya</taxon>
        <taxon>Ascomycota</taxon>
        <taxon>Pezizomycotina</taxon>
        <taxon>Eurotiomycetes</taxon>
        <taxon>Eurotiomycetidae</taxon>
        <taxon>Eurotiales</taxon>
        <taxon>Aspergillaceae</taxon>
        <taxon>Penicillium</taxon>
    </lineage>
</organism>
<feature type="transmembrane region" description="Helical" evidence="6">
    <location>
        <begin position="192"/>
        <end position="216"/>
    </location>
</feature>
<evidence type="ECO:0000256" key="3">
    <source>
        <dbReference type="ARBA" id="ARBA00022989"/>
    </source>
</evidence>
<dbReference type="InterPro" id="IPR049326">
    <property type="entry name" value="Rhodopsin_dom_fungi"/>
</dbReference>
<protein>
    <recommendedName>
        <fullName evidence="7">Rhodopsin domain-containing protein</fullName>
    </recommendedName>
</protein>
<keyword evidence="4 6" id="KW-0472">Membrane</keyword>
<evidence type="ECO:0000256" key="5">
    <source>
        <dbReference type="ARBA" id="ARBA00038359"/>
    </source>
</evidence>
<dbReference type="PANTHER" id="PTHR33048">
    <property type="entry name" value="PTH11-LIKE INTEGRAL MEMBRANE PROTEIN (AFU_ORTHOLOGUE AFUA_5G11245)"/>
    <property type="match status" value="1"/>
</dbReference>
<keyword evidence="2 6" id="KW-0812">Transmembrane</keyword>
<accession>A0A9W9KPV0</accession>
<dbReference type="AlphaFoldDB" id="A0A9W9KPV0"/>
<keyword evidence="9" id="KW-1185">Reference proteome</keyword>
<evidence type="ECO:0000256" key="6">
    <source>
        <dbReference type="SAM" id="Phobius"/>
    </source>
</evidence>
<reference evidence="8" key="2">
    <citation type="journal article" date="2023" name="IMA Fungus">
        <title>Comparative genomic study of the Penicillium genus elucidates a diverse pangenome and 15 lateral gene transfer events.</title>
        <authorList>
            <person name="Petersen C."/>
            <person name="Sorensen T."/>
            <person name="Nielsen M.R."/>
            <person name="Sondergaard T.E."/>
            <person name="Sorensen J.L."/>
            <person name="Fitzpatrick D.A."/>
            <person name="Frisvad J.C."/>
            <person name="Nielsen K.L."/>
        </authorList>
    </citation>
    <scope>NUCLEOTIDE SEQUENCE</scope>
    <source>
        <strain evidence="8">IBT 30069</strain>
    </source>
</reference>
<feature type="transmembrane region" description="Helical" evidence="6">
    <location>
        <begin position="228"/>
        <end position="250"/>
    </location>
</feature>
<feature type="transmembrane region" description="Helical" evidence="6">
    <location>
        <begin position="116"/>
        <end position="137"/>
    </location>
</feature>
<dbReference type="GO" id="GO:0016020">
    <property type="term" value="C:membrane"/>
    <property type="evidence" value="ECO:0007669"/>
    <property type="project" value="UniProtKB-SubCell"/>
</dbReference>
<feature type="transmembrane region" description="Helical" evidence="6">
    <location>
        <begin position="72"/>
        <end position="96"/>
    </location>
</feature>
<feature type="transmembrane region" description="Helical" evidence="6">
    <location>
        <begin position="262"/>
        <end position="287"/>
    </location>
</feature>
<evidence type="ECO:0000256" key="4">
    <source>
        <dbReference type="ARBA" id="ARBA00023136"/>
    </source>
</evidence>
<dbReference type="Proteomes" id="UP001149165">
    <property type="component" value="Unassembled WGS sequence"/>
</dbReference>
<evidence type="ECO:0000256" key="1">
    <source>
        <dbReference type="ARBA" id="ARBA00004141"/>
    </source>
</evidence>
<evidence type="ECO:0000313" key="8">
    <source>
        <dbReference type="EMBL" id="KAJ5113910.1"/>
    </source>
</evidence>
<feature type="transmembrane region" description="Helical" evidence="6">
    <location>
        <begin position="38"/>
        <end position="60"/>
    </location>
</feature>
<proteinExistence type="inferred from homology"/>
<evidence type="ECO:0000313" key="9">
    <source>
        <dbReference type="Proteomes" id="UP001149165"/>
    </source>
</evidence>
<reference evidence="8" key="1">
    <citation type="submission" date="2022-11" db="EMBL/GenBank/DDBJ databases">
        <authorList>
            <person name="Petersen C."/>
        </authorList>
    </citation>
    <scope>NUCLEOTIDE SEQUENCE</scope>
    <source>
        <strain evidence="8">IBT 30069</strain>
    </source>
</reference>
<evidence type="ECO:0000259" key="7">
    <source>
        <dbReference type="Pfam" id="PF20684"/>
    </source>
</evidence>